<proteinExistence type="predicted"/>
<evidence type="ECO:0000313" key="4">
    <source>
        <dbReference type="Proteomes" id="UP000237000"/>
    </source>
</evidence>
<reference evidence="4" key="1">
    <citation type="submission" date="2016-06" db="EMBL/GenBank/DDBJ databases">
        <title>Parallel loss of symbiosis genes in relatives of nitrogen-fixing non-legume Parasponia.</title>
        <authorList>
            <person name="Van Velzen R."/>
            <person name="Holmer R."/>
            <person name="Bu F."/>
            <person name="Rutten L."/>
            <person name="Van Zeijl A."/>
            <person name="Liu W."/>
            <person name="Santuari L."/>
            <person name="Cao Q."/>
            <person name="Sharma T."/>
            <person name="Shen D."/>
            <person name="Roswanjaya Y."/>
            <person name="Wardhani T."/>
            <person name="Kalhor M.S."/>
            <person name="Jansen J."/>
            <person name="Van den Hoogen J."/>
            <person name="Gungor B."/>
            <person name="Hartog M."/>
            <person name="Hontelez J."/>
            <person name="Verver J."/>
            <person name="Yang W.-C."/>
            <person name="Schijlen E."/>
            <person name="Repin R."/>
            <person name="Schilthuizen M."/>
            <person name="Schranz E."/>
            <person name="Heidstra R."/>
            <person name="Miyata K."/>
            <person name="Fedorova E."/>
            <person name="Kohlen W."/>
            <person name="Bisseling T."/>
            <person name="Smit S."/>
            <person name="Geurts R."/>
        </authorList>
    </citation>
    <scope>NUCLEOTIDE SEQUENCE [LARGE SCALE GENOMIC DNA]</scope>
    <source>
        <strain evidence="4">cv. RG33-2</strain>
    </source>
</reference>
<dbReference type="EMBL" id="JXTC01000053">
    <property type="protein sequence ID" value="PON94176.1"/>
    <property type="molecule type" value="Genomic_DNA"/>
</dbReference>
<dbReference type="STRING" id="63057.A0A2P5F8T2"/>
<dbReference type="InterPro" id="IPR011992">
    <property type="entry name" value="EF-hand-dom_pair"/>
</dbReference>
<dbReference type="PROSITE" id="PS00018">
    <property type="entry name" value="EF_HAND_1"/>
    <property type="match status" value="2"/>
</dbReference>
<dbReference type="InParanoid" id="A0A2P5F8T2"/>
<dbReference type="Pfam" id="PF13499">
    <property type="entry name" value="EF-hand_7"/>
    <property type="match status" value="1"/>
</dbReference>
<organism evidence="3 4">
    <name type="scientific">Trema orientale</name>
    <name type="common">Charcoal tree</name>
    <name type="synonym">Celtis orientalis</name>
    <dbReference type="NCBI Taxonomy" id="63057"/>
    <lineage>
        <taxon>Eukaryota</taxon>
        <taxon>Viridiplantae</taxon>
        <taxon>Streptophyta</taxon>
        <taxon>Embryophyta</taxon>
        <taxon>Tracheophyta</taxon>
        <taxon>Spermatophyta</taxon>
        <taxon>Magnoliopsida</taxon>
        <taxon>eudicotyledons</taxon>
        <taxon>Gunneridae</taxon>
        <taxon>Pentapetalae</taxon>
        <taxon>rosids</taxon>
        <taxon>fabids</taxon>
        <taxon>Rosales</taxon>
        <taxon>Cannabaceae</taxon>
        <taxon>Trema</taxon>
    </lineage>
</organism>
<keyword evidence="4" id="KW-1185">Reference proteome</keyword>
<dbReference type="Proteomes" id="UP000237000">
    <property type="component" value="Unassembled WGS sequence"/>
</dbReference>
<dbReference type="PROSITE" id="PS50222">
    <property type="entry name" value="EF_HAND_2"/>
    <property type="match status" value="1"/>
</dbReference>
<dbReference type="CDD" id="cd00051">
    <property type="entry name" value="EFh"/>
    <property type="match status" value="1"/>
</dbReference>
<dbReference type="AlphaFoldDB" id="A0A2P5F8T2"/>
<keyword evidence="1" id="KW-0106">Calcium</keyword>
<evidence type="ECO:0000256" key="1">
    <source>
        <dbReference type="ARBA" id="ARBA00022837"/>
    </source>
</evidence>
<dbReference type="SUPFAM" id="SSF47473">
    <property type="entry name" value="EF-hand"/>
    <property type="match status" value="1"/>
</dbReference>
<dbReference type="Gene3D" id="1.10.238.10">
    <property type="entry name" value="EF-hand"/>
    <property type="match status" value="1"/>
</dbReference>
<dbReference type="InterPro" id="IPR018247">
    <property type="entry name" value="EF_Hand_1_Ca_BS"/>
</dbReference>
<dbReference type="OrthoDB" id="26525at2759"/>
<dbReference type="InterPro" id="IPR002048">
    <property type="entry name" value="EF_hand_dom"/>
</dbReference>
<accession>A0A2P5F8T2</accession>
<comment type="caution">
    <text evidence="3">The sequence shown here is derived from an EMBL/GenBank/DDBJ whole genome shotgun (WGS) entry which is preliminary data.</text>
</comment>
<feature type="domain" description="EF-hand" evidence="2">
    <location>
        <begin position="34"/>
        <end position="69"/>
    </location>
</feature>
<dbReference type="GO" id="GO:0005509">
    <property type="term" value="F:calcium ion binding"/>
    <property type="evidence" value="ECO:0007669"/>
    <property type="project" value="InterPro"/>
</dbReference>
<name>A0A2P5F8T2_TREOI</name>
<evidence type="ECO:0000259" key="2">
    <source>
        <dbReference type="PROSITE" id="PS50222"/>
    </source>
</evidence>
<evidence type="ECO:0000313" key="3">
    <source>
        <dbReference type="EMBL" id="PON94176.1"/>
    </source>
</evidence>
<gene>
    <name evidence="3" type="ORF">TorRG33x02_099140</name>
</gene>
<dbReference type="SMART" id="SM00054">
    <property type="entry name" value="EFh"/>
    <property type="match status" value="2"/>
</dbReference>
<sequence>MLHRPIIIRPKNVAGGCLAGGSYTEVPRHVTLPYDEAQLKGMFKRFDANGDGRLSKEELRDAFKSLGSRAPGFRAFMALFRADRNRDGQINDDEFDILVKYASKIGYSIK</sequence>
<protein>
    <submittedName>
        <fullName evidence="3">Parvalbumin</fullName>
    </submittedName>
</protein>